<dbReference type="Proteomes" id="UP000886847">
    <property type="component" value="Unassembled WGS sequence"/>
</dbReference>
<dbReference type="EMBL" id="DXEW01000036">
    <property type="protein sequence ID" value="HIX51103.1"/>
    <property type="molecule type" value="Genomic_DNA"/>
</dbReference>
<dbReference type="Pfam" id="PF09719">
    <property type="entry name" value="C_GCAxxG_C_C"/>
    <property type="match status" value="1"/>
</dbReference>
<protein>
    <submittedName>
        <fullName evidence="1">C-GCAxxG-C-C family protein</fullName>
    </submittedName>
</protein>
<evidence type="ECO:0000313" key="1">
    <source>
        <dbReference type="EMBL" id="HIX51103.1"/>
    </source>
</evidence>
<dbReference type="InterPro" id="IPR010181">
    <property type="entry name" value="CGCAxxGCC_motif"/>
</dbReference>
<accession>A0A9D1W2R7</accession>
<dbReference type="NCBIfam" id="TIGR01909">
    <property type="entry name" value="C_GCAxxG_C_C"/>
    <property type="match status" value="1"/>
</dbReference>
<name>A0A9D1W2R7_9FIRM</name>
<organism evidence="1 2">
    <name type="scientific">Candidatus Borkfalkia faecavium</name>
    <dbReference type="NCBI Taxonomy" id="2838508"/>
    <lineage>
        <taxon>Bacteria</taxon>
        <taxon>Bacillati</taxon>
        <taxon>Bacillota</taxon>
        <taxon>Clostridia</taxon>
        <taxon>Christensenellales</taxon>
        <taxon>Christensenellaceae</taxon>
        <taxon>Candidatus Borkfalkia</taxon>
    </lineage>
</organism>
<reference evidence="1" key="1">
    <citation type="journal article" date="2021" name="PeerJ">
        <title>Extensive microbial diversity within the chicken gut microbiome revealed by metagenomics and culture.</title>
        <authorList>
            <person name="Gilroy R."/>
            <person name="Ravi A."/>
            <person name="Getino M."/>
            <person name="Pursley I."/>
            <person name="Horton D.L."/>
            <person name="Alikhan N.F."/>
            <person name="Baker D."/>
            <person name="Gharbi K."/>
            <person name="Hall N."/>
            <person name="Watson M."/>
            <person name="Adriaenssens E.M."/>
            <person name="Foster-Nyarko E."/>
            <person name="Jarju S."/>
            <person name="Secka A."/>
            <person name="Antonio M."/>
            <person name="Oren A."/>
            <person name="Chaudhuri R.R."/>
            <person name="La Ragione R."/>
            <person name="Hildebrand F."/>
            <person name="Pallen M.J."/>
        </authorList>
    </citation>
    <scope>NUCLEOTIDE SEQUENCE</scope>
    <source>
        <strain evidence="1">2189</strain>
    </source>
</reference>
<comment type="caution">
    <text evidence="1">The sequence shown here is derived from an EMBL/GenBank/DDBJ whole genome shotgun (WGS) entry which is preliminary data.</text>
</comment>
<gene>
    <name evidence="1" type="ORF">H9851_07485</name>
</gene>
<reference evidence="1" key="2">
    <citation type="submission" date="2021-04" db="EMBL/GenBank/DDBJ databases">
        <authorList>
            <person name="Gilroy R."/>
        </authorList>
    </citation>
    <scope>NUCLEOTIDE SEQUENCE</scope>
    <source>
        <strain evidence="1">2189</strain>
    </source>
</reference>
<proteinExistence type="predicted"/>
<evidence type="ECO:0000313" key="2">
    <source>
        <dbReference type="Proteomes" id="UP000886847"/>
    </source>
</evidence>
<dbReference type="AlphaFoldDB" id="A0A9D1W2R7"/>
<sequence length="160" mass="17134">MDREKRARENFCAGLNCGQSVFMAFADLTGLTYEQAMKLSAPFGGGMGRMREVCGAVSASMMVLGLLFYDAAHPTNEEKSALYAREQEVASRFRKAFGTIICRKLLEGTGADDAPQAEERTAEYYAKRPCAGLCAGAAKILQGYLAEEGVLPAGGEGKQA</sequence>